<sequence>MRYITLLSTLARNSNRIIHNSLKFKRYHTFTLQTRRFSTDDDYIDKYLEIYGTYLIGKKAPDFTKSAVLSNGEITNLNFKEYKGGDMAVILFYPLDFTFVCPSELLAFAKREEEFKSRGVKLLAVSVDSAFAHQAWKKLPLTSGGIPNVGFPLISDSDHSLATTYGVLREDGFCNRATVIVNNEGNVVHYAANDLFLGRSVDETLRLIDGIKFHQENGNVCPADWKKGNKGMAADAKSTASYLNEAFGQTS</sequence>
<proteinExistence type="evidence at transcript level"/>
<dbReference type="PROSITE" id="PS51352">
    <property type="entry name" value="THIOREDOXIN_2"/>
    <property type="match status" value="1"/>
</dbReference>
<evidence type="ECO:0000256" key="6">
    <source>
        <dbReference type="ARBA" id="ARBA00023284"/>
    </source>
</evidence>
<evidence type="ECO:0000256" key="3">
    <source>
        <dbReference type="ARBA" id="ARBA00022490"/>
    </source>
</evidence>
<dbReference type="CDD" id="cd03015">
    <property type="entry name" value="PRX_Typ2cys"/>
    <property type="match status" value="1"/>
</dbReference>
<dbReference type="InterPro" id="IPR019479">
    <property type="entry name" value="Peroxiredoxin_C"/>
</dbReference>
<dbReference type="GO" id="GO:0045454">
    <property type="term" value="P:cell redox homeostasis"/>
    <property type="evidence" value="ECO:0007669"/>
    <property type="project" value="TreeGrafter"/>
</dbReference>
<dbReference type="GO" id="GO:0033554">
    <property type="term" value="P:cellular response to stress"/>
    <property type="evidence" value="ECO:0007669"/>
    <property type="project" value="TreeGrafter"/>
</dbReference>
<dbReference type="InterPro" id="IPR050217">
    <property type="entry name" value="Peroxiredoxin"/>
</dbReference>
<evidence type="ECO:0000256" key="2">
    <source>
        <dbReference type="ARBA" id="ARBA00009796"/>
    </source>
</evidence>
<dbReference type="GO" id="GO:0042744">
    <property type="term" value="P:hydrogen peroxide catabolic process"/>
    <property type="evidence" value="ECO:0007669"/>
    <property type="project" value="TreeGrafter"/>
</dbReference>
<dbReference type="Gene3D" id="3.40.30.10">
    <property type="entry name" value="Glutaredoxin"/>
    <property type="match status" value="1"/>
</dbReference>
<evidence type="ECO:0000256" key="1">
    <source>
        <dbReference type="ARBA" id="ARBA00004496"/>
    </source>
</evidence>
<dbReference type="AlphaFoldDB" id="A0A2D1UJP2"/>
<reference evidence="8" key="1">
    <citation type="journal article" date="2017" name="Front. Microbiol.">
        <title>Identification of 2-Cys Peroxiredoxin (BmTPx-2) as Antioxidant Active Molecule from Babesia microti.</title>
        <authorList>
            <person name="Hai X."/>
            <person name="Zhang H."/>
            <person name="Wang Z."/>
            <person name="Gong H."/>
            <person name="Cao J."/>
            <person name="Zhou Y."/>
            <person name="Zhou J."/>
        </authorList>
    </citation>
    <scope>NUCLEOTIDE SEQUENCE</scope>
    <source>
        <strain evidence="8">I</strain>
    </source>
</reference>
<dbReference type="OMA" id="WVTTPRK"/>
<dbReference type="VEuPathDB" id="PiroplasmaDB:BMR1_02g00385"/>
<dbReference type="Pfam" id="PF10417">
    <property type="entry name" value="1-cysPrx_C"/>
    <property type="match status" value="1"/>
</dbReference>
<dbReference type="EMBL" id="MF459654">
    <property type="protein sequence ID" value="ATP62008.1"/>
    <property type="molecule type" value="mRNA"/>
</dbReference>
<evidence type="ECO:0000259" key="7">
    <source>
        <dbReference type="PROSITE" id="PS51352"/>
    </source>
</evidence>
<dbReference type="InterPro" id="IPR000866">
    <property type="entry name" value="AhpC/TSA"/>
</dbReference>
<dbReference type="Pfam" id="PF00578">
    <property type="entry name" value="AhpC-TSA"/>
    <property type="match status" value="1"/>
</dbReference>
<evidence type="ECO:0000313" key="8">
    <source>
        <dbReference type="EMBL" id="ATP62008.1"/>
    </source>
</evidence>
<keyword evidence="6" id="KW-0676">Redox-active center</keyword>
<dbReference type="InterPro" id="IPR013766">
    <property type="entry name" value="Thioredoxin_domain"/>
</dbReference>
<keyword evidence="4" id="KW-0560">Oxidoreductase</keyword>
<dbReference type="SUPFAM" id="SSF52833">
    <property type="entry name" value="Thioredoxin-like"/>
    <property type="match status" value="1"/>
</dbReference>
<dbReference type="SMR" id="A0A2D1UJP2"/>
<dbReference type="GO" id="GO:0005829">
    <property type="term" value="C:cytosol"/>
    <property type="evidence" value="ECO:0007669"/>
    <property type="project" value="TreeGrafter"/>
</dbReference>
<dbReference type="PANTHER" id="PTHR10681">
    <property type="entry name" value="THIOREDOXIN PEROXIDASE"/>
    <property type="match status" value="1"/>
</dbReference>
<keyword evidence="5" id="KW-1015">Disulfide bond</keyword>
<accession>A0A2D1UJP2</accession>
<evidence type="ECO:0000256" key="4">
    <source>
        <dbReference type="ARBA" id="ARBA00023002"/>
    </source>
</evidence>
<protein>
    <submittedName>
        <fullName evidence="8">2-Cys peroxiredoxin 2</fullName>
    </submittedName>
</protein>
<dbReference type="FunFam" id="3.40.30.10:FF:000002">
    <property type="entry name" value="Alkyl hydroperoxide reductase C"/>
    <property type="match status" value="1"/>
</dbReference>
<comment type="similarity">
    <text evidence="2">Belongs to the peroxiredoxin family. AhpC/Prx1 subfamily.</text>
</comment>
<dbReference type="GO" id="GO:0008379">
    <property type="term" value="F:thioredoxin peroxidase activity"/>
    <property type="evidence" value="ECO:0007669"/>
    <property type="project" value="TreeGrafter"/>
</dbReference>
<dbReference type="PANTHER" id="PTHR10681:SF128">
    <property type="entry name" value="THIOREDOXIN-DEPENDENT PEROXIDE REDUCTASE, MITOCHONDRIAL"/>
    <property type="match status" value="1"/>
</dbReference>
<comment type="subcellular location">
    <subcellularLocation>
        <location evidence="1">Cytoplasm</location>
    </subcellularLocation>
</comment>
<dbReference type="InterPro" id="IPR036249">
    <property type="entry name" value="Thioredoxin-like_sf"/>
</dbReference>
<keyword evidence="3" id="KW-0963">Cytoplasm</keyword>
<organism evidence="8">
    <name type="scientific">Babesia microti</name>
    <dbReference type="NCBI Taxonomy" id="5868"/>
    <lineage>
        <taxon>Eukaryota</taxon>
        <taxon>Sar</taxon>
        <taxon>Alveolata</taxon>
        <taxon>Apicomplexa</taxon>
        <taxon>Aconoidasida</taxon>
        <taxon>Piroplasmida</taxon>
        <taxon>Babesiidae</taxon>
        <taxon>Babesia</taxon>
    </lineage>
</organism>
<evidence type="ECO:0000256" key="5">
    <source>
        <dbReference type="ARBA" id="ARBA00023157"/>
    </source>
</evidence>
<name>A0A2D1UJP2_BABMI</name>
<feature type="domain" description="Thioredoxin" evidence="7">
    <location>
        <begin position="54"/>
        <end position="213"/>
    </location>
</feature>
<dbReference type="GO" id="GO:0006979">
    <property type="term" value="P:response to oxidative stress"/>
    <property type="evidence" value="ECO:0007669"/>
    <property type="project" value="TreeGrafter"/>
</dbReference>